<evidence type="ECO:0000256" key="1">
    <source>
        <dbReference type="ARBA" id="ARBA00005641"/>
    </source>
</evidence>
<name>A0A0J9X441_GEOCN</name>
<dbReference type="InterPro" id="IPR001547">
    <property type="entry name" value="Glyco_hydro_5"/>
</dbReference>
<evidence type="ECO:0000259" key="5">
    <source>
        <dbReference type="Pfam" id="PF00150"/>
    </source>
</evidence>
<dbReference type="OrthoDB" id="9971853at2759"/>
<dbReference type="InterPro" id="IPR017853">
    <property type="entry name" value="GH"/>
</dbReference>
<dbReference type="EMBL" id="CCBN010000002">
    <property type="protein sequence ID" value="CDO51962.1"/>
    <property type="molecule type" value="Genomic_DNA"/>
</dbReference>
<dbReference type="Pfam" id="PF00150">
    <property type="entry name" value="Cellulase"/>
    <property type="match status" value="1"/>
</dbReference>
<dbReference type="SUPFAM" id="SSF51445">
    <property type="entry name" value="(Trans)glycosidases"/>
    <property type="match status" value="1"/>
</dbReference>
<dbReference type="STRING" id="1173061.A0A0J9X441"/>
<evidence type="ECO:0000256" key="3">
    <source>
        <dbReference type="ARBA" id="ARBA00023295"/>
    </source>
</evidence>
<dbReference type="Proteomes" id="UP000242525">
    <property type="component" value="Unassembled WGS sequence"/>
</dbReference>
<dbReference type="PANTHER" id="PTHR31308:SF5">
    <property type="entry name" value="ERGOSTERYL-BETA-GLUCOSIDASE"/>
    <property type="match status" value="1"/>
</dbReference>
<comment type="similarity">
    <text evidence="1">Belongs to the glycosyl hydrolase 5 (cellulase A) family.</text>
</comment>
<evidence type="ECO:0000256" key="2">
    <source>
        <dbReference type="ARBA" id="ARBA00022801"/>
    </source>
</evidence>
<feature type="domain" description="Glycoside hydrolase family 5" evidence="5">
    <location>
        <begin position="71"/>
        <end position="139"/>
    </location>
</feature>
<keyword evidence="3 7" id="KW-0326">Glycosidase</keyword>
<reference evidence="7" key="1">
    <citation type="submission" date="2014-03" db="EMBL/GenBank/DDBJ databases">
        <authorList>
            <person name="Casaregola S."/>
        </authorList>
    </citation>
    <scope>NUCLEOTIDE SEQUENCE [LARGE SCALE GENOMIC DNA]</scope>
    <source>
        <strain evidence="7">CLIB 918</strain>
    </source>
</reference>
<dbReference type="InterPro" id="IPR041036">
    <property type="entry name" value="GH5_C"/>
</dbReference>
<feature type="region of interest" description="Disordered" evidence="4">
    <location>
        <begin position="751"/>
        <end position="778"/>
    </location>
</feature>
<dbReference type="FunFam" id="3.20.20.80:FF:000174">
    <property type="entry name" value="YIR007W-like protein"/>
    <property type="match status" value="1"/>
</dbReference>
<dbReference type="PANTHER" id="PTHR31308">
    <property type="match status" value="1"/>
</dbReference>
<dbReference type="GO" id="GO:0050295">
    <property type="term" value="F:steryl-beta-glucosidase activity"/>
    <property type="evidence" value="ECO:0007669"/>
    <property type="project" value="TreeGrafter"/>
</dbReference>
<evidence type="ECO:0000313" key="8">
    <source>
        <dbReference type="Proteomes" id="UP000242525"/>
    </source>
</evidence>
<feature type="domain" description="Glycoside hydrolase family 5 C-terminal" evidence="6">
    <location>
        <begin position="658"/>
        <end position="750"/>
    </location>
</feature>
<keyword evidence="8" id="KW-1185">Reference proteome</keyword>
<sequence>MLKISIENGAFKDSFGREVVLRGINFAADAKLPAKPFIPSHAPEDDLFFDGDNVSFVGSPCSLEELDLHLKRLKSWGFNTIRYIFTWEALEHDGPGIYDEEFIDFTIKVLYRLKHYQFYVIMDPHQDCWSRFCGGSGAPLWTHYAAGLNPRNFKTTQAALLESHFLDKPKEKPKMVWASNYTRLAASTLFTLFFAGKIFAPKCVINGLNIQDFLESHFINAVTRLAERVHSDTTEPGGLEKCIIGWESINEPGHGYIGIEDLTEVPKSQQVKLYTVPTGANGMALGYGYEQTMPKFEFGLMGPKVVNSKVSVDPKGVKAWLSPEETEHFDKHYGWKRAESWVAGECIWHLHGVWKDSKRGFTLLRPDYFCYDLEGKHMDHSRFVDETFTNHWLAYVKSLKKVIPDDSFLFYQPPVLASPPDLKSRGLVEKNMVYSPHYYDGLTLMLKHWNKNFNVDAVGVIRGKYANPPVMAVRLGENNIRRCLGDQLATLKKEGIDAFGADVPCLITEIGVPYDMDDKQAYNTGDFSSQIRSMDANNHALEFARLSHTLWVYVTRNTNKFGDNWNGEDLSIWSADAVRSNESNGTAVLVQKIKTRSSSLGLSKSKTPESIHSAENIDDLTLAPISENCASANQADYSNFHHPKNFLEGARAPEAFIRPVPVGVSGKILLYQFNMRKAKFTLKLESFGRKVSDQSLNHLAGMVPTVIYLPTYHFPVERTGVSTSAGIWKIDRVNQLLFWWHLEGPQKITVTGQPRRSLEEENTSTSSESSQGSQCRIA</sequence>
<dbReference type="InterPro" id="IPR052066">
    <property type="entry name" value="Glycosphingolipid_Hydrolases"/>
</dbReference>
<dbReference type="AlphaFoldDB" id="A0A0J9X441"/>
<keyword evidence="2" id="KW-0378">Hydrolase</keyword>
<protein>
    <submittedName>
        <fullName evidence="7">Similar to Saccharomyces cerevisiae YIR007W Putative glycosidase</fullName>
    </submittedName>
</protein>
<evidence type="ECO:0000313" key="7">
    <source>
        <dbReference type="EMBL" id="CDO51962.1"/>
    </source>
</evidence>
<dbReference type="Gene3D" id="2.60.40.1180">
    <property type="entry name" value="Golgi alpha-mannosidase II"/>
    <property type="match status" value="1"/>
</dbReference>
<comment type="caution">
    <text evidence="7">The sequence shown here is derived from an EMBL/GenBank/DDBJ whole genome shotgun (WGS) entry which is preliminary data.</text>
</comment>
<evidence type="ECO:0000256" key="4">
    <source>
        <dbReference type="SAM" id="MobiDB-lite"/>
    </source>
</evidence>
<dbReference type="InterPro" id="IPR013780">
    <property type="entry name" value="Glyco_hydro_b"/>
</dbReference>
<gene>
    <name evidence="7" type="ORF">BN980_GECA02s03629g</name>
</gene>
<organism evidence="7 8">
    <name type="scientific">Geotrichum candidum</name>
    <name type="common">Oospora lactis</name>
    <name type="synonym">Dipodascus geotrichum</name>
    <dbReference type="NCBI Taxonomy" id="1173061"/>
    <lineage>
        <taxon>Eukaryota</taxon>
        <taxon>Fungi</taxon>
        <taxon>Dikarya</taxon>
        <taxon>Ascomycota</taxon>
        <taxon>Saccharomycotina</taxon>
        <taxon>Dipodascomycetes</taxon>
        <taxon>Dipodascales</taxon>
        <taxon>Dipodascaceae</taxon>
        <taxon>Geotrichum</taxon>
    </lineage>
</organism>
<dbReference type="Gene3D" id="3.20.20.80">
    <property type="entry name" value="Glycosidases"/>
    <property type="match status" value="2"/>
</dbReference>
<dbReference type="GO" id="GO:1904462">
    <property type="term" value="P:ergosteryl 3-beta-D-glucoside catabolic process"/>
    <property type="evidence" value="ECO:0007669"/>
    <property type="project" value="TreeGrafter"/>
</dbReference>
<proteinExistence type="inferred from homology"/>
<dbReference type="Pfam" id="PF18564">
    <property type="entry name" value="Glyco_hydro_5_C"/>
    <property type="match status" value="1"/>
</dbReference>
<evidence type="ECO:0000259" key="6">
    <source>
        <dbReference type="Pfam" id="PF18564"/>
    </source>
</evidence>
<dbReference type="GO" id="GO:0000272">
    <property type="term" value="P:polysaccharide catabolic process"/>
    <property type="evidence" value="ECO:0007669"/>
    <property type="project" value="InterPro"/>
</dbReference>
<accession>A0A0J9X441</accession>